<gene>
    <name evidence="1" type="ORF">OZ415_06585</name>
</gene>
<reference evidence="1" key="1">
    <citation type="submission" date="2022-12" db="EMBL/GenBank/DDBJ databases">
        <title>Whole genome sequence analysis of a duck derived balloon bacteium Aerococcus urinaeequi henan2020.</title>
        <authorList>
            <person name="Zhang H."/>
            <person name="Qiao H.X."/>
            <person name="Bian C.Z."/>
            <person name="Shu J.C."/>
        </authorList>
    </citation>
    <scope>NUCLEOTIDE SEQUENCE</scope>
    <source>
        <strain evidence="1">2020-HN-1</strain>
    </source>
</reference>
<dbReference type="Proteomes" id="UP001164714">
    <property type="component" value="Chromosome"/>
</dbReference>
<name>A0AA47G7V3_9LACT</name>
<organism evidence="1 2">
    <name type="scientific">Aerococcus urinaeequi</name>
    <dbReference type="NCBI Taxonomy" id="51665"/>
    <lineage>
        <taxon>Bacteria</taxon>
        <taxon>Bacillati</taxon>
        <taxon>Bacillota</taxon>
        <taxon>Bacilli</taxon>
        <taxon>Lactobacillales</taxon>
        <taxon>Aerococcaceae</taxon>
        <taxon>Aerococcus</taxon>
    </lineage>
</organism>
<dbReference type="AlphaFoldDB" id="A0AA47G7V3"/>
<evidence type="ECO:0000313" key="1">
    <source>
        <dbReference type="EMBL" id="WAT23926.1"/>
    </source>
</evidence>
<dbReference type="EMBL" id="CP114063">
    <property type="protein sequence ID" value="WAT23926.1"/>
    <property type="molecule type" value="Genomic_DNA"/>
</dbReference>
<sequence>MYKQLIEDIAYDLKIQKYPSENIEQYYSRIVYSAISLWMKYIILDHMINKDKAEIKTKNYHYRRSMDILKEYLNLFPNIAYWMYPARNKDPIHVLRNRLIAAGEINEIDLSGNITIAKKKIIPITIDVSRLIEISTPSTEFKYVGITKIVNMKNNHNLSIDLDNSLDIVKEFMNINFYHQMPRIETRYEIFNPLKKHKYETHWVPDGRFDSDIHLIRKENQQVKYWDYVLVLNRLGVLYQYPLNKELVKQGFHYRLILGLRQLHENPLVAEYTIVEDIVDLHLEYNLPRYEESLLTTYSWPKNNILDRWSFIVPIEIWDIVSEMLKKIGYKLKEY</sequence>
<accession>A0AA47G7V3</accession>
<protein>
    <submittedName>
        <fullName evidence="1">Uncharacterized protein</fullName>
    </submittedName>
</protein>
<proteinExistence type="predicted"/>
<evidence type="ECO:0000313" key="2">
    <source>
        <dbReference type="Proteomes" id="UP001164714"/>
    </source>
</evidence>
<dbReference type="RefSeq" id="WP_269104550.1">
    <property type="nucleotide sequence ID" value="NZ_CP114063.1"/>
</dbReference>